<dbReference type="Gene3D" id="2.60.40.10">
    <property type="entry name" value="Immunoglobulins"/>
    <property type="match status" value="2"/>
</dbReference>
<feature type="transmembrane region" description="Helical" evidence="1">
    <location>
        <begin position="728"/>
        <end position="748"/>
    </location>
</feature>
<keyword evidence="1" id="KW-1133">Transmembrane helix</keyword>
<dbReference type="RefSeq" id="WP_089383546.1">
    <property type="nucleotide sequence ID" value="NZ_FZNQ01000002.1"/>
</dbReference>
<gene>
    <name evidence="2" type="ORF">SAMN06264855_10289</name>
</gene>
<proteinExistence type="predicted"/>
<dbReference type="EMBL" id="FZNQ01000002">
    <property type="protein sequence ID" value="SNR30659.1"/>
    <property type="molecule type" value="Genomic_DNA"/>
</dbReference>
<dbReference type="InterPro" id="IPR027268">
    <property type="entry name" value="Peptidase_M4/M1_CTD_sf"/>
</dbReference>
<name>A0A238VAT8_HALVU</name>
<dbReference type="InterPro" id="IPR013783">
    <property type="entry name" value="Ig-like_fold"/>
</dbReference>
<keyword evidence="1" id="KW-0472">Membrane</keyword>
<evidence type="ECO:0000256" key="1">
    <source>
        <dbReference type="SAM" id="Phobius"/>
    </source>
</evidence>
<evidence type="ECO:0000313" key="3">
    <source>
        <dbReference type="Proteomes" id="UP000198397"/>
    </source>
</evidence>
<protein>
    <recommendedName>
        <fullName evidence="4">CARDB protein</fullName>
    </recommendedName>
</protein>
<organism evidence="2 3">
    <name type="scientific">Halorubrum vacuolatum</name>
    <name type="common">Natronobacterium vacuolatum</name>
    <dbReference type="NCBI Taxonomy" id="63740"/>
    <lineage>
        <taxon>Archaea</taxon>
        <taxon>Methanobacteriati</taxon>
        <taxon>Methanobacteriota</taxon>
        <taxon>Stenosarchaea group</taxon>
        <taxon>Halobacteria</taxon>
        <taxon>Halobacteriales</taxon>
        <taxon>Haloferacaceae</taxon>
        <taxon>Halorubrum</taxon>
    </lineage>
</organism>
<evidence type="ECO:0000313" key="2">
    <source>
        <dbReference type="EMBL" id="SNR30659.1"/>
    </source>
</evidence>
<dbReference type="OrthoDB" id="271491at2157"/>
<keyword evidence="3" id="KW-1185">Reference proteome</keyword>
<accession>A0A238VAT8</accession>
<dbReference type="Proteomes" id="UP000198397">
    <property type="component" value="Unassembled WGS sequence"/>
</dbReference>
<keyword evidence="1" id="KW-0812">Transmembrane</keyword>
<sequence>MNRSQSPNITEGSPLILVLWTLVLALLVVGGAAGVAAVDGTVGVAIGEAAGAEVDATTESGLLGDDAIGADPTVRTTDPNHGVSTAGSTRSAVFHPDPIRLHDELFLIDEPGYVGVRATVEVPETVPALRITLHDASGDPIDVNGFERVEDAEQGEGTFEWDGETDRPSVTYRMAADHAADGEGPLDGGGSYRFVDAGDWALVGTPVSDLHYSSGGGEVAVVRERGVEGEGVASQAMAFLGPHEEYVHEAAGQRFRLVVPEAADPVASPEEVFDAFEYAATALQVGARDTEVVAIVAPTDEVDWAARGVQAGDRDLWVAADEPVGTADDVWTHEYVHTRQGYDTAGETSTDEIPADGSARWFTEATATYYAALFAVDRGKADFDEFQRILVRGERQPAATAILDDPTTWRGTPDYTKGALVAGEVDRQLRVATDGRASLATVFRELNAASEPVTNRDFLDAVEAAAAEHADASTAAAIRDDAERYTTTDAVPTVWDRGTHAEAFGAPPAQVGYEVAEDGVRATGEYRDRPTEHDPVRLVAGETLALEVSVRNTGGEPGAYDVELRVDGEVVAAEDGTIEPDTERTVELTHTFETPGEHEVTVGDETVSVVVAEPASVTVDDLSVEPGTIEVDDEVVATVSVRNDADLPAGGEIQLLVDGEAVATDTVRLDVDGSTTLEHEITLESPGTIQVEAVGPADAATATVTVEGDGPLGGVADDLVETVDEVPGFGPVAAIVAVIAFLSTAALARRKR</sequence>
<dbReference type="AlphaFoldDB" id="A0A238VAT8"/>
<reference evidence="2 3" key="1">
    <citation type="submission" date="2017-06" db="EMBL/GenBank/DDBJ databases">
        <authorList>
            <person name="Kim H.J."/>
            <person name="Triplett B.A."/>
        </authorList>
    </citation>
    <scope>NUCLEOTIDE SEQUENCE [LARGE SCALE GENOMIC DNA]</scope>
    <source>
        <strain evidence="2 3">DSM 8800</strain>
    </source>
</reference>
<evidence type="ECO:0008006" key="4">
    <source>
        <dbReference type="Google" id="ProtNLM"/>
    </source>
</evidence>
<dbReference type="Gene3D" id="1.10.390.10">
    <property type="entry name" value="Neutral Protease Domain 2"/>
    <property type="match status" value="1"/>
</dbReference>